<dbReference type="OrthoDB" id="6400110at2"/>
<comment type="caution">
    <text evidence="3">The sequence shown here is derived from an EMBL/GenBank/DDBJ whole genome shotgun (WGS) entry which is preliminary data.</text>
</comment>
<name>A0A2T3N008_9GAMM</name>
<organism evidence="3 4">
    <name type="scientific">Photobacterium lipolyticum</name>
    <dbReference type="NCBI Taxonomy" id="266810"/>
    <lineage>
        <taxon>Bacteria</taxon>
        <taxon>Pseudomonadati</taxon>
        <taxon>Pseudomonadota</taxon>
        <taxon>Gammaproteobacteria</taxon>
        <taxon>Vibrionales</taxon>
        <taxon>Vibrionaceae</taxon>
        <taxon>Photobacterium</taxon>
    </lineage>
</organism>
<dbReference type="Pfam" id="PF04219">
    <property type="entry name" value="DUF413"/>
    <property type="match status" value="1"/>
</dbReference>
<evidence type="ECO:0000256" key="2">
    <source>
        <dbReference type="ARBA" id="ARBA00093628"/>
    </source>
</evidence>
<keyword evidence="4" id="KW-1185">Reference proteome</keyword>
<evidence type="ECO:0000256" key="1">
    <source>
        <dbReference type="ARBA" id="ARBA00093464"/>
    </source>
</evidence>
<gene>
    <name evidence="3" type="ORF">C9I89_09680</name>
</gene>
<evidence type="ECO:0000313" key="4">
    <source>
        <dbReference type="Proteomes" id="UP000240904"/>
    </source>
</evidence>
<accession>A0A2T3N008</accession>
<proteinExistence type="inferred from homology"/>
<dbReference type="AlphaFoldDB" id="A0A2T3N008"/>
<dbReference type="EMBL" id="PYMC01000005">
    <property type="protein sequence ID" value="PSW05506.1"/>
    <property type="molecule type" value="Genomic_DNA"/>
</dbReference>
<dbReference type="InterPro" id="IPR007335">
    <property type="entry name" value="DUF413"/>
</dbReference>
<dbReference type="RefSeq" id="WP_107283147.1">
    <property type="nucleotide sequence ID" value="NZ_PYMC01000005.1"/>
</dbReference>
<reference evidence="3 4" key="1">
    <citation type="submission" date="2018-03" db="EMBL/GenBank/DDBJ databases">
        <title>Whole genome sequencing of Histamine producing bacteria.</title>
        <authorList>
            <person name="Butler K."/>
        </authorList>
    </citation>
    <scope>NUCLEOTIDE SEQUENCE [LARGE SCALE GENOMIC DNA]</scope>
    <source>
        <strain evidence="3 4">DSM 16190</strain>
    </source>
</reference>
<comment type="similarity">
    <text evidence="1">Belongs to the MaoP family.</text>
</comment>
<protein>
    <recommendedName>
        <fullName evidence="2">Macrodomain Ori protein</fullName>
    </recommendedName>
</protein>
<evidence type="ECO:0000313" key="3">
    <source>
        <dbReference type="EMBL" id="PSW05506.1"/>
    </source>
</evidence>
<dbReference type="Proteomes" id="UP000240904">
    <property type="component" value="Unassembled WGS sequence"/>
</dbReference>
<sequence>MRNSGKFYDDKHFPHGFNRSGIFTINEAALLENYGRTMQALQDGIFAPGEESEHQFLAEINGQQAVMSDFGRCWIKYSTQISQKVRRYTLCASQRVQKGMHEEDDDIGADDDIDF</sequence>